<dbReference type="InterPro" id="IPR051125">
    <property type="entry name" value="ABC-4/HrtB_transporter"/>
</dbReference>
<accession>A0A401XJ80</accession>
<protein>
    <submittedName>
        <fullName evidence="9">Peptide ABC transporter permease</fullName>
    </submittedName>
</protein>
<keyword evidence="10" id="KW-1185">Reference proteome</keyword>
<evidence type="ECO:0000313" key="10">
    <source>
        <dbReference type="Proteomes" id="UP000286715"/>
    </source>
</evidence>
<keyword evidence="3 6" id="KW-0812">Transmembrane</keyword>
<dbReference type="GO" id="GO:0005886">
    <property type="term" value="C:plasma membrane"/>
    <property type="evidence" value="ECO:0007669"/>
    <property type="project" value="UniProtKB-SubCell"/>
</dbReference>
<dbReference type="Pfam" id="PF12704">
    <property type="entry name" value="MacB_PCD"/>
    <property type="match status" value="1"/>
</dbReference>
<evidence type="ECO:0000256" key="1">
    <source>
        <dbReference type="ARBA" id="ARBA00004651"/>
    </source>
</evidence>
<evidence type="ECO:0000256" key="3">
    <source>
        <dbReference type="ARBA" id="ARBA00022692"/>
    </source>
</evidence>
<dbReference type="InterPro" id="IPR003838">
    <property type="entry name" value="ABC3_permease_C"/>
</dbReference>
<keyword evidence="4 6" id="KW-1133">Transmembrane helix</keyword>
<evidence type="ECO:0000256" key="6">
    <source>
        <dbReference type="SAM" id="Phobius"/>
    </source>
</evidence>
<keyword evidence="5 6" id="KW-0472">Membrane</keyword>
<keyword evidence="2" id="KW-1003">Cell membrane</keyword>
<sequence>MTLYITFRNKKKIMSMKNLKLALFNILDSPTRSFISILLMAFGIGMIGLMRFFASNVEAQFQGNLRGVDMIVGAKGSPLQLVLCGIYHIDAPTGNIPLDEVQELRKNQWVKELIPLSLGDNYQGYRIVGTDSTIYAHYDLKILEGKPFKKPMQAIISERLARELNLSLGQKIEGTHGLAAGNDDAHHHPYKIVGIFKNTGTVADQLIFTSLESVWEVHHEHSHDHAQEDEPKEITLALVKFTGPMANFSLPRLINQNSNMQAALPAIEINRVFNLMGIGVEIVNWIAIVLIALSIVSLVFSLFQSLSSRIQELSLLRVLGYRPLGIFGLILSEGLIISLMGGIVGIALAKVGQKLLSDYAVNAFRYRFEYGLSADDVFLMLLALITGLVASLLPAIRAYTQSVVLTIQKAF</sequence>
<evidence type="ECO:0000259" key="7">
    <source>
        <dbReference type="Pfam" id="PF02687"/>
    </source>
</evidence>
<organism evidence="9 10">
    <name type="scientific">Thermaurantimonas aggregans</name>
    <dbReference type="NCBI Taxonomy" id="2173829"/>
    <lineage>
        <taxon>Bacteria</taxon>
        <taxon>Pseudomonadati</taxon>
        <taxon>Bacteroidota</taxon>
        <taxon>Flavobacteriia</taxon>
        <taxon>Flavobacteriales</taxon>
        <taxon>Schleiferiaceae</taxon>
        <taxon>Thermaurantimonas</taxon>
    </lineage>
</organism>
<evidence type="ECO:0000259" key="8">
    <source>
        <dbReference type="Pfam" id="PF12704"/>
    </source>
</evidence>
<dbReference type="PANTHER" id="PTHR43738:SF2">
    <property type="entry name" value="ABC TRANSPORTER PERMEASE"/>
    <property type="match status" value="1"/>
</dbReference>
<feature type="domain" description="ABC3 transporter permease C-terminal" evidence="7">
    <location>
        <begin position="286"/>
        <end position="402"/>
    </location>
</feature>
<dbReference type="PANTHER" id="PTHR43738">
    <property type="entry name" value="ABC TRANSPORTER, MEMBRANE PROTEIN"/>
    <property type="match status" value="1"/>
</dbReference>
<evidence type="ECO:0000256" key="4">
    <source>
        <dbReference type="ARBA" id="ARBA00022989"/>
    </source>
</evidence>
<dbReference type="EMBL" id="BHZE01000004">
    <property type="protein sequence ID" value="GCD77087.1"/>
    <property type="molecule type" value="Genomic_DNA"/>
</dbReference>
<dbReference type="AlphaFoldDB" id="A0A401XJ80"/>
<feature type="domain" description="MacB-like periplasmic core" evidence="8">
    <location>
        <begin position="33"/>
        <end position="215"/>
    </location>
</feature>
<comment type="caution">
    <text evidence="9">The sequence shown here is derived from an EMBL/GenBank/DDBJ whole genome shotgun (WGS) entry which is preliminary data.</text>
</comment>
<evidence type="ECO:0000256" key="5">
    <source>
        <dbReference type="ARBA" id="ARBA00023136"/>
    </source>
</evidence>
<feature type="transmembrane region" description="Helical" evidence="6">
    <location>
        <begin position="21"/>
        <end position="54"/>
    </location>
</feature>
<dbReference type="InterPro" id="IPR025857">
    <property type="entry name" value="MacB_PCD"/>
</dbReference>
<comment type="subcellular location">
    <subcellularLocation>
        <location evidence="1">Cell membrane</location>
        <topology evidence="1">Multi-pass membrane protein</topology>
    </subcellularLocation>
</comment>
<feature type="transmembrane region" description="Helical" evidence="6">
    <location>
        <begin position="377"/>
        <end position="399"/>
    </location>
</feature>
<feature type="transmembrane region" description="Helical" evidence="6">
    <location>
        <begin position="324"/>
        <end position="349"/>
    </location>
</feature>
<proteinExistence type="predicted"/>
<feature type="transmembrane region" description="Helical" evidence="6">
    <location>
        <begin position="282"/>
        <end position="303"/>
    </location>
</feature>
<dbReference type="Pfam" id="PF02687">
    <property type="entry name" value="FtsX"/>
    <property type="match status" value="1"/>
</dbReference>
<dbReference type="Proteomes" id="UP000286715">
    <property type="component" value="Unassembled WGS sequence"/>
</dbReference>
<gene>
    <name evidence="9" type="ORF">JCM31826_05690</name>
</gene>
<evidence type="ECO:0000313" key="9">
    <source>
        <dbReference type="EMBL" id="GCD77087.1"/>
    </source>
</evidence>
<name>A0A401XJ80_9FLAO</name>
<evidence type="ECO:0000256" key="2">
    <source>
        <dbReference type="ARBA" id="ARBA00022475"/>
    </source>
</evidence>
<reference evidence="9 10" key="1">
    <citation type="submission" date="2018-11" db="EMBL/GenBank/DDBJ databases">
        <title>Schleiferia aggregans sp. nov., a moderately thermophilic heterotrophic bacterium isolated from microbial mats at a terrestrial hot spring.</title>
        <authorList>
            <person name="Iino T."/>
            <person name="Ohkuma M."/>
            <person name="Haruta S."/>
        </authorList>
    </citation>
    <scope>NUCLEOTIDE SEQUENCE [LARGE SCALE GENOMIC DNA]</scope>
    <source>
        <strain evidence="9 10">LA</strain>
    </source>
</reference>